<gene>
    <name evidence="1" type="ORF">CLV96_2064</name>
</gene>
<organism evidence="1 2">
    <name type="scientific">Leptospira meyeri</name>
    <dbReference type="NCBI Taxonomy" id="29508"/>
    <lineage>
        <taxon>Bacteria</taxon>
        <taxon>Pseudomonadati</taxon>
        <taxon>Spirochaetota</taxon>
        <taxon>Spirochaetia</taxon>
        <taxon>Leptospirales</taxon>
        <taxon>Leptospiraceae</taxon>
        <taxon>Leptospira</taxon>
    </lineage>
</organism>
<keyword evidence="2" id="KW-1185">Reference proteome</keyword>
<dbReference type="RefSeq" id="WP_004786493.1">
    <property type="nucleotide sequence ID" value="NZ_RQGE01000010.1"/>
</dbReference>
<dbReference type="GeneID" id="79827363"/>
<dbReference type="STRING" id="1193051.LEP1GSC017_1939"/>
<protein>
    <recommendedName>
        <fullName evidence="3">SGNH/GDSL hydrolase family protein</fullName>
    </recommendedName>
</protein>
<evidence type="ECO:0000313" key="1">
    <source>
        <dbReference type="EMBL" id="TDY73045.1"/>
    </source>
</evidence>
<sequence>MYFNKIQKGLICLIFLIFFVHCDHKQKQNNELLFTLLKPSLGMFGDSIMAFWPAEEQLKPFVIVKNAFPVRPSSEILEVAKNDQLHYTACLYNAGINDFLGNFTPLDSQIQNTINNQLQTIVILQNRCEHLLVLNVWYLEFPWPSEAAVRLNKAMKENIFSVPRLDPESYIKKSDLLDGGHLTDIGYNKLAKLTLEHFRTKIPWIDLLPK</sequence>
<dbReference type="Gene3D" id="3.40.50.1110">
    <property type="entry name" value="SGNH hydrolase"/>
    <property type="match status" value="1"/>
</dbReference>
<proteinExistence type="predicted"/>
<dbReference type="AlphaFoldDB" id="A0A4R8N181"/>
<evidence type="ECO:0008006" key="3">
    <source>
        <dbReference type="Google" id="ProtNLM"/>
    </source>
</evidence>
<reference evidence="1 2" key="1">
    <citation type="submission" date="2019-03" db="EMBL/GenBank/DDBJ databases">
        <title>Genomic Encyclopedia of Archaeal and Bacterial Type Strains, Phase II (KMG-II): from individual species to whole genera.</title>
        <authorList>
            <person name="Goeker M."/>
        </authorList>
    </citation>
    <scope>NUCLEOTIDE SEQUENCE [LARGE SCALE GENOMIC DNA]</scope>
    <source>
        <strain evidence="1 2">DSM 21537</strain>
    </source>
</reference>
<dbReference type="OrthoDB" id="333537at2"/>
<name>A0A4R8N181_LEPME</name>
<comment type="caution">
    <text evidence="1">The sequence shown here is derived from an EMBL/GenBank/DDBJ whole genome shotgun (WGS) entry which is preliminary data.</text>
</comment>
<dbReference type="EMBL" id="SORO01000001">
    <property type="protein sequence ID" value="TDY73045.1"/>
    <property type="molecule type" value="Genomic_DNA"/>
</dbReference>
<dbReference type="Proteomes" id="UP000294684">
    <property type="component" value="Unassembled WGS sequence"/>
</dbReference>
<dbReference type="GO" id="GO:0016788">
    <property type="term" value="F:hydrolase activity, acting on ester bonds"/>
    <property type="evidence" value="ECO:0007669"/>
    <property type="project" value="UniProtKB-ARBA"/>
</dbReference>
<evidence type="ECO:0000313" key="2">
    <source>
        <dbReference type="Proteomes" id="UP000294684"/>
    </source>
</evidence>
<dbReference type="SUPFAM" id="SSF52266">
    <property type="entry name" value="SGNH hydrolase"/>
    <property type="match status" value="1"/>
</dbReference>
<dbReference type="InterPro" id="IPR036514">
    <property type="entry name" value="SGNH_hydro_sf"/>
</dbReference>
<accession>A0A4R8N181</accession>